<name>A0A9D4JRX1_DREPO</name>
<protein>
    <submittedName>
        <fullName evidence="1">Uncharacterized protein</fullName>
    </submittedName>
</protein>
<gene>
    <name evidence="1" type="ORF">DPMN_120244</name>
</gene>
<dbReference type="AlphaFoldDB" id="A0A9D4JRX1"/>
<accession>A0A9D4JRX1</accession>
<sequence length="74" mass="8712">MRLLEQVKAEVNNLCESEKTVDTLEALLTPDWFMFFIKPLRIVVGYLEKRSLNGVQILTNKNLQKGWRNDQEVF</sequence>
<organism evidence="1 2">
    <name type="scientific">Dreissena polymorpha</name>
    <name type="common">Zebra mussel</name>
    <name type="synonym">Mytilus polymorpha</name>
    <dbReference type="NCBI Taxonomy" id="45954"/>
    <lineage>
        <taxon>Eukaryota</taxon>
        <taxon>Metazoa</taxon>
        <taxon>Spiralia</taxon>
        <taxon>Lophotrochozoa</taxon>
        <taxon>Mollusca</taxon>
        <taxon>Bivalvia</taxon>
        <taxon>Autobranchia</taxon>
        <taxon>Heteroconchia</taxon>
        <taxon>Euheterodonta</taxon>
        <taxon>Imparidentia</taxon>
        <taxon>Neoheterodontei</taxon>
        <taxon>Myida</taxon>
        <taxon>Dreissenoidea</taxon>
        <taxon>Dreissenidae</taxon>
        <taxon>Dreissena</taxon>
    </lineage>
</organism>
<proteinExistence type="predicted"/>
<evidence type="ECO:0000313" key="1">
    <source>
        <dbReference type="EMBL" id="KAH3818523.1"/>
    </source>
</evidence>
<dbReference type="Proteomes" id="UP000828390">
    <property type="component" value="Unassembled WGS sequence"/>
</dbReference>
<keyword evidence="2" id="KW-1185">Reference proteome</keyword>
<evidence type="ECO:0000313" key="2">
    <source>
        <dbReference type="Proteomes" id="UP000828390"/>
    </source>
</evidence>
<reference evidence="1" key="1">
    <citation type="journal article" date="2019" name="bioRxiv">
        <title>The Genome of the Zebra Mussel, Dreissena polymorpha: A Resource for Invasive Species Research.</title>
        <authorList>
            <person name="McCartney M.A."/>
            <person name="Auch B."/>
            <person name="Kono T."/>
            <person name="Mallez S."/>
            <person name="Zhang Y."/>
            <person name="Obille A."/>
            <person name="Becker A."/>
            <person name="Abrahante J.E."/>
            <person name="Garbe J."/>
            <person name="Badalamenti J.P."/>
            <person name="Herman A."/>
            <person name="Mangelson H."/>
            <person name="Liachko I."/>
            <person name="Sullivan S."/>
            <person name="Sone E.D."/>
            <person name="Koren S."/>
            <person name="Silverstein K.A.T."/>
            <person name="Beckman K.B."/>
            <person name="Gohl D.M."/>
        </authorList>
    </citation>
    <scope>NUCLEOTIDE SEQUENCE</scope>
    <source>
        <strain evidence="1">Duluth1</strain>
        <tissue evidence="1">Whole animal</tissue>
    </source>
</reference>
<comment type="caution">
    <text evidence="1">The sequence shown here is derived from an EMBL/GenBank/DDBJ whole genome shotgun (WGS) entry which is preliminary data.</text>
</comment>
<reference evidence="1" key="2">
    <citation type="submission" date="2020-11" db="EMBL/GenBank/DDBJ databases">
        <authorList>
            <person name="McCartney M.A."/>
            <person name="Auch B."/>
            <person name="Kono T."/>
            <person name="Mallez S."/>
            <person name="Becker A."/>
            <person name="Gohl D.M."/>
            <person name="Silverstein K.A.T."/>
            <person name="Koren S."/>
            <person name="Bechman K.B."/>
            <person name="Herman A."/>
            <person name="Abrahante J.E."/>
            <person name="Garbe J."/>
        </authorList>
    </citation>
    <scope>NUCLEOTIDE SEQUENCE</scope>
    <source>
        <strain evidence="1">Duluth1</strain>
        <tissue evidence="1">Whole animal</tissue>
    </source>
</reference>
<dbReference type="EMBL" id="JAIWYP010000005">
    <property type="protein sequence ID" value="KAH3818523.1"/>
    <property type="molecule type" value="Genomic_DNA"/>
</dbReference>